<feature type="compositionally biased region" description="Low complexity" evidence="1">
    <location>
        <begin position="200"/>
        <end position="210"/>
    </location>
</feature>
<keyword evidence="4" id="KW-1185">Reference proteome</keyword>
<comment type="caution">
    <text evidence="3">The sequence shown here is derived from an EMBL/GenBank/DDBJ whole genome shotgun (WGS) entry which is preliminary data.</text>
</comment>
<dbReference type="InterPro" id="IPR006311">
    <property type="entry name" value="TAT_signal"/>
</dbReference>
<evidence type="ECO:0000259" key="2">
    <source>
        <dbReference type="Pfam" id="PF20611"/>
    </source>
</evidence>
<dbReference type="PROSITE" id="PS51318">
    <property type="entry name" value="TAT"/>
    <property type="match status" value="1"/>
</dbReference>
<sequence length="504" mass="51671">MTGVVKRPPRISRVAFLGATGLVAGILAGPGSAARAQDTEVTGAYECGFPSGTHTVTAEITGAFPDAGVVNRPVRPGEASVRLTIGPAALDGVLPEGTTAVAGAADLTVLVAQKGRSAEARWGALAAPAVPVPDGSGDLVLEHSGAVPSVTVTAPGDITFTAAAMKLELRPRTDEETQPAALAPIDCRPAEGQDALLATVPVPVPGGTRPDPSREPDPAASPTAEEPVRPEDIAVEPSPSDPGSPCPTEKPAGAIDESFVPQPPPGGEPPRVTILPGRLGCAYAVGFANVEKLGGAMIVNDPSDAPRLINVLAVTRSVSRPGTRPGGSYFRADSYGELPLPDATSTFLTFGFQPVTAKVEFTNGPVTISTGTIGSPPNRINFAQAGFYQSLRVHDVEVNGTPLDVGPACRTARPYRVVLHGKFPDYENVFKGGPMRGTVTIPEFSGCGTGGEDLDQLFSASLSGPDNLIAMRQGPLCIPNSPNNECPPTIPPLPGQEAQDPSSP</sequence>
<proteinExistence type="predicted"/>
<dbReference type="Proteomes" id="UP001552521">
    <property type="component" value="Unassembled WGS sequence"/>
</dbReference>
<evidence type="ECO:0000313" key="4">
    <source>
        <dbReference type="Proteomes" id="UP001552521"/>
    </source>
</evidence>
<organism evidence="3 4">
    <name type="scientific">Streptomyces kurssanovii</name>
    <dbReference type="NCBI Taxonomy" id="67312"/>
    <lineage>
        <taxon>Bacteria</taxon>
        <taxon>Bacillati</taxon>
        <taxon>Actinomycetota</taxon>
        <taxon>Actinomycetes</taxon>
        <taxon>Kitasatosporales</taxon>
        <taxon>Streptomycetaceae</taxon>
        <taxon>Streptomyces</taxon>
    </lineage>
</organism>
<reference evidence="3 4" key="1">
    <citation type="submission" date="2024-06" db="EMBL/GenBank/DDBJ databases">
        <title>The Natural Products Discovery Center: Release of the First 8490 Sequenced Strains for Exploring Actinobacteria Biosynthetic Diversity.</title>
        <authorList>
            <person name="Kalkreuter E."/>
            <person name="Kautsar S.A."/>
            <person name="Yang D."/>
            <person name="Bader C.D."/>
            <person name="Teijaro C.N."/>
            <person name="Fluegel L."/>
            <person name="Davis C.M."/>
            <person name="Simpson J.R."/>
            <person name="Lauterbach L."/>
            <person name="Steele A.D."/>
            <person name="Gui C."/>
            <person name="Meng S."/>
            <person name="Li G."/>
            <person name="Viehrig K."/>
            <person name="Ye F."/>
            <person name="Su P."/>
            <person name="Kiefer A.F."/>
            <person name="Nichols A."/>
            <person name="Cepeda A.J."/>
            <person name="Yan W."/>
            <person name="Fan B."/>
            <person name="Jiang Y."/>
            <person name="Adhikari A."/>
            <person name="Zheng C.-J."/>
            <person name="Schuster L."/>
            <person name="Cowan T.M."/>
            <person name="Smanski M.J."/>
            <person name="Chevrette M.G."/>
            <person name="De Carvalho L.P.S."/>
            <person name="Shen B."/>
        </authorList>
    </citation>
    <scope>NUCLEOTIDE SEQUENCE [LARGE SCALE GENOMIC DNA]</scope>
    <source>
        <strain evidence="3 4">NPDC049344</strain>
    </source>
</reference>
<dbReference type="EMBL" id="JBFAQK010000009">
    <property type="protein sequence ID" value="MEV4681059.1"/>
    <property type="molecule type" value="Genomic_DNA"/>
</dbReference>
<feature type="region of interest" description="Disordered" evidence="1">
    <location>
        <begin position="200"/>
        <end position="268"/>
    </location>
</feature>
<dbReference type="InterPro" id="IPR046542">
    <property type="entry name" value="DUF6801"/>
</dbReference>
<accession>A0ABV3HR52</accession>
<feature type="region of interest" description="Disordered" evidence="1">
    <location>
        <begin position="480"/>
        <end position="504"/>
    </location>
</feature>
<protein>
    <submittedName>
        <fullName evidence="3">DUF6801 domain-containing protein</fullName>
    </submittedName>
</protein>
<gene>
    <name evidence="3" type="ORF">AB0K36_09815</name>
</gene>
<name>A0ABV3HR52_9ACTN</name>
<dbReference type="RefSeq" id="WP_364590794.1">
    <property type="nucleotide sequence ID" value="NZ_JBFAQK010000009.1"/>
</dbReference>
<feature type="domain" description="DUF6801" evidence="2">
    <location>
        <begin position="45"/>
        <end position="198"/>
    </location>
</feature>
<dbReference type="Pfam" id="PF20611">
    <property type="entry name" value="DUF6801"/>
    <property type="match status" value="1"/>
</dbReference>
<evidence type="ECO:0000256" key="1">
    <source>
        <dbReference type="SAM" id="MobiDB-lite"/>
    </source>
</evidence>
<evidence type="ECO:0000313" key="3">
    <source>
        <dbReference type="EMBL" id="MEV4681059.1"/>
    </source>
</evidence>